<organism evidence="4 5">
    <name type="scientific">Pleurotus ostreatus (strain PC15)</name>
    <name type="common">Oyster mushroom</name>
    <dbReference type="NCBI Taxonomy" id="1137138"/>
    <lineage>
        <taxon>Eukaryota</taxon>
        <taxon>Fungi</taxon>
        <taxon>Dikarya</taxon>
        <taxon>Basidiomycota</taxon>
        <taxon>Agaricomycotina</taxon>
        <taxon>Agaricomycetes</taxon>
        <taxon>Agaricomycetidae</taxon>
        <taxon>Agaricales</taxon>
        <taxon>Pleurotineae</taxon>
        <taxon>Pleurotaceae</taxon>
        <taxon>Pleurotus</taxon>
    </lineage>
</organism>
<proteinExistence type="inferred from homology"/>
<dbReference type="GO" id="GO:0006629">
    <property type="term" value="P:lipid metabolic process"/>
    <property type="evidence" value="ECO:0007669"/>
    <property type="project" value="InterPro"/>
</dbReference>
<accession>A0A067P4B4</accession>
<evidence type="ECO:0000256" key="1">
    <source>
        <dbReference type="ARBA" id="ARBA00008858"/>
    </source>
</evidence>
<dbReference type="Proteomes" id="UP000027073">
    <property type="component" value="Unassembled WGS sequence"/>
</dbReference>
<name>A0A067P4B4_PLEO1</name>
<evidence type="ECO:0000256" key="3">
    <source>
        <dbReference type="SAM" id="SignalP"/>
    </source>
</evidence>
<dbReference type="AlphaFoldDB" id="A0A067P4B4"/>
<feature type="chain" id="PRO_5001642845" description="Altered inheritance of mitochondria protein 6" evidence="3">
    <location>
        <begin position="22"/>
        <end position="309"/>
    </location>
</feature>
<dbReference type="OrthoDB" id="4153866at2759"/>
<gene>
    <name evidence="4" type="ORF">PLEOSDRAFT_1062696</name>
</gene>
<dbReference type="InterPro" id="IPR039559">
    <property type="entry name" value="AIM6_PI-PLC-like_dom"/>
</dbReference>
<evidence type="ECO:0000256" key="2">
    <source>
        <dbReference type="ARBA" id="ARBA00014286"/>
    </source>
</evidence>
<dbReference type="VEuPathDB" id="FungiDB:PLEOSDRAFT_1062696"/>
<reference evidence="5" key="1">
    <citation type="journal article" date="2014" name="Proc. Natl. Acad. Sci. U.S.A.">
        <title>Extensive sampling of basidiomycete genomes demonstrates inadequacy of the white-rot/brown-rot paradigm for wood decay fungi.</title>
        <authorList>
            <person name="Riley R."/>
            <person name="Salamov A.A."/>
            <person name="Brown D.W."/>
            <person name="Nagy L.G."/>
            <person name="Floudas D."/>
            <person name="Held B.W."/>
            <person name="Levasseur A."/>
            <person name="Lombard V."/>
            <person name="Morin E."/>
            <person name="Otillar R."/>
            <person name="Lindquist E.A."/>
            <person name="Sun H."/>
            <person name="LaButti K.M."/>
            <person name="Schmutz J."/>
            <person name="Jabbour D."/>
            <person name="Luo H."/>
            <person name="Baker S.E."/>
            <person name="Pisabarro A.G."/>
            <person name="Walton J.D."/>
            <person name="Blanchette R.A."/>
            <person name="Henrissat B."/>
            <person name="Martin F."/>
            <person name="Cullen D."/>
            <person name="Hibbett D.S."/>
            <person name="Grigoriev I.V."/>
        </authorList>
    </citation>
    <scope>NUCLEOTIDE SEQUENCE [LARGE SCALE GENOMIC DNA]</scope>
    <source>
        <strain evidence="5">PC15</strain>
    </source>
</reference>
<protein>
    <recommendedName>
        <fullName evidence="2">Altered inheritance of mitochondria protein 6</fullName>
    </recommendedName>
</protein>
<dbReference type="CDD" id="cd08577">
    <property type="entry name" value="PI-PLCc_GDPD_SF_unchar3"/>
    <property type="match status" value="1"/>
</dbReference>
<dbReference type="GO" id="GO:0008081">
    <property type="term" value="F:phosphoric diester hydrolase activity"/>
    <property type="evidence" value="ECO:0007669"/>
    <property type="project" value="InterPro"/>
</dbReference>
<dbReference type="STRING" id="1137138.A0A067P4B4"/>
<dbReference type="InterPro" id="IPR051236">
    <property type="entry name" value="HAT_RTT109-like"/>
</dbReference>
<sequence length="309" mass="33773">MTVFKNAVALLGLTIAELVLAKAGIGARIAALEASNSSTLQYPSQFTQNIMPKPIHSHNDYWRDVPLLTALSFGVTSVEADVWFINNTLFVGHEEAALTPDRTFDSLYVQPLVQILEQMNPKNAFTEGQTRPNGVWDTASDIPLQLLVDMKTNGEATLPLVLDALSPLRERGYLSTFTDGAFTQSAVLVIGTGNTPLAQVQALSPRDFFFDAPLTGLEDATVNWNPTLSPIASTDFAAAVGWNGLGTISDAQLSNLTKFINDAKARGINSRFWNTPEWPVFARENIWRVLLNNGAFWLNADDLEAASQF</sequence>
<evidence type="ECO:0000313" key="4">
    <source>
        <dbReference type="EMBL" id="KDQ30711.1"/>
    </source>
</evidence>
<feature type="signal peptide" evidence="3">
    <location>
        <begin position="1"/>
        <end position="21"/>
    </location>
</feature>
<evidence type="ECO:0000313" key="5">
    <source>
        <dbReference type="Proteomes" id="UP000027073"/>
    </source>
</evidence>
<dbReference type="PANTHER" id="PTHR31571">
    <property type="entry name" value="ALTERED INHERITANCE OF MITOCHONDRIA PROTEIN 6"/>
    <property type="match status" value="1"/>
</dbReference>
<comment type="similarity">
    <text evidence="1">Belongs to the AIM6 family.</text>
</comment>
<dbReference type="SUPFAM" id="SSF51695">
    <property type="entry name" value="PLC-like phosphodiesterases"/>
    <property type="match status" value="1"/>
</dbReference>
<dbReference type="HOGENOM" id="CLU_031561_1_0_1"/>
<dbReference type="InterPro" id="IPR017946">
    <property type="entry name" value="PLC-like_Pdiesterase_TIM-brl"/>
</dbReference>
<dbReference type="EMBL" id="KL198006">
    <property type="protein sequence ID" value="KDQ30711.1"/>
    <property type="molecule type" value="Genomic_DNA"/>
</dbReference>
<dbReference type="InParanoid" id="A0A067P4B4"/>
<dbReference type="PANTHER" id="PTHR31571:SF1">
    <property type="entry name" value="ALTERED INHERITANCE OF MITOCHONDRIA PROTEIN 6"/>
    <property type="match status" value="1"/>
</dbReference>
<keyword evidence="3" id="KW-0732">Signal</keyword>